<gene>
    <name evidence="2" type="ORF">SEMRO_163_G073400.1</name>
</gene>
<name>A0A9N8DJL3_9STRA</name>
<sequence>MQNRLLEELLRRRQQEQLLQQLGSAATQLNSTTMSLSSSLGGTGTNNSNALSLAGNPLPAAPAPSTAASPILVLELQRRLLNGGGGGLGNTAASGLGLAPAAASLDLSSLLGNNTSASLTAVLGALASGSANNAGSNEDLLRSMAATGILQQHPNLAASLLSSQALNPGGTDAASLLSTLASHGAAPGAASVSPAPAETNSNLAPDRKRDGESAQLWNNAQGVAEQLLNAQGFGGGSDLQLQLQFLQAAKRQRLLTSNNGSNNSPADIQAAASLLHQQQQHQVTTNSTNPAASAVHVLASAAAQMERKQAAVPVMSHPPARGNSFPLPPLQEDSKTKGENATPGMPKLTSFRKAWDNVKSKGMRKEIFLRKLYHCKIVPSSPSSSATPGARRGQAKDAARYE</sequence>
<evidence type="ECO:0000313" key="3">
    <source>
        <dbReference type="Proteomes" id="UP001153069"/>
    </source>
</evidence>
<dbReference type="AlphaFoldDB" id="A0A9N8DJL3"/>
<organism evidence="2 3">
    <name type="scientific">Seminavis robusta</name>
    <dbReference type="NCBI Taxonomy" id="568900"/>
    <lineage>
        <taxon>Eukaryota</taxon>
        <taxon>Sar</taxon>
        <taxon>Stramenopiles</taxon>
        <taxon>Ochrophyta</taxon>
        <taxon>Bacillariophyta</taxon>
        <taxon>Bacillariophyceae</taxon>
        <taxon>Bacillariophycidae</taxon>
        <taxon>Naviculales</taxon>
        <taxon>Naviculaceae</taxon>
        <taxon>Seminavis</taxon>
    </lineage>
</organism>
<protein>
    <submittedName>
        <fullName evidence="2">Uncharacterized protein</fullName>
    </submittedName>
</protein>
<proteinExistence type="predicted"/>
<feature type="region of interest" description="Disordered" evidence="1">
    <location>
        <begin position="185"/>
        <end position="211"/>
    </location>
</feature>
<evidence type="ECO:0000313" key="2">
    <source>
        <dbReference type="EMBL" id="CAB9503376.1"/>
    </source>
</evidence>
<dbReference type="Proteomes" id="UP001153069">
    <property type="component" value="Unassembled WGS sequence"/>
</dbReference>
<accession>A0A9N8DJL3</accession>
<keyword evidence="3" id="KW-1185">Reference proteome</keyword>
<feature type="region of interest" description="Disordered" evidence="1">
    <location>
        <begin position="379"/>
        <end position="402"/>
    </location>
</feature>
<feature type="region of interest" description="Disordered" evidence="1">
    <location>
        <begin position="315"/>
        <end position="348"/>
    </location>
</feature>
<feature type="compositionally biased region" description="Low complexity" evidence="1">
    <location>
        <begin position="185"/>
        <end position="197"/>
    </location>
</feature>
<dbReference type="EMBL" id="CAICTM010000162">
    <property type="protein sequence ID" value="CAB9503376.1"/>
    <property type="molecule type" value="Genomic_DNA"/>
</dbReference>
<comment type="caution">
    <text evidence="2">The sequence shown here is derived from an EMBL/GenBank/DDBJ whole genome shotgun (WGS) entry which is preliminary data.</text>
</comment>
<evidence type="ECO:0000256" key="1">
    <source>
        <dbReference type="SAM" id="MobiDB-lite"/>
    </source>
</evidence>
<reference evidence="2" key="1">
    <citation type="submission" date="2020-06" db="EMBL/GenBank/DDBJ databases">
        <authorList>
            <consortium name="Plant Systems Biology data submission"/>
        </authorList>
    </citation>
    <scope>NUCLEOTIDE SEQUENCE</scope>
    <source>
        <strain evidence="2">D6</strain>
    </source>
</reference>